<dbReference type="OrthoDB" id="2453381at2"/>
<protein>
    <submittedName>
        <fullName evidence="1">Uncharacterized protein</fullName>
    </submittedName>
</protein>
<dbReference type="InterPro" id="IPR046126">
    <property type="entry name" value="DUF6123"/>
</dbReference>
<proteinExistence type="predicted"/>
<accession>A0A516KGA2</accession>
<keyword evidence="2" id="KW-1185">Reference proteome</keyword>
<dbReference type="Pfam" id="PF19618">
    <property type="entry name" value="DUF6123"/>
    <property type="match status" value="1"/>
</dbReference>
<evidence type="ECO:0000313" key="1">
    <source>
        <dbReference type="EMBL" id="QDP40414.1"/>
    </source>
</evidence>
<dbReference type="EMBL" id="CP041666">
    <property type="protein sequence ID" value="QDP40414.1"/>
    <property type="molecule type" value="Genomic_DNA"/>
</dbReference>
<dbReference type="RefSeq" id="WP_143893965.1">
    <property type="nucleotide sequence ID" value="NZ_CP041666.1"/>
</dbReference>
<evidence type="ECO:0000313" key="2">
    <source>
        <dbReference type="Proteomes" id="UP000315215"/>
    </source>
</evidence>
<dbReference type="KEGG" id="aqt:FN924_09610"/>
<dbReference type="Proteomes" id="UP000315215">
    <property type="component" value="Chromosome"/>
</dbReference>
<name>A0A516KGA2_9BACI</name>
<dbReference type="AlphaFoldDB" id="A0A516KGA2"/>
<organism evidence="1 2">
    <name type="scientific">Radiobacillus deserti</name>
    <dbReference type="NCBI Taxonomy" id="2594883"/>
    <lineage>
        <taxon>Bacteria</taxon>
        <taxon>Bacillati</taxon>
        <taxon>Bacillota</taxon>
        <taxon>Bacilli</taxon>
        <taxon>Bacillales</taxon>
        <taxon>Bacillaceae</taxon>
        <taxon>Radiobacillus</taxon>
    </lineage>
</organism>
<gene>
    <name evidence="1" type="ORF">FN924_09610</name>
</gene>
<sequence>MSLSKQLAFYLDDLWAKGFKLTDEEVTFIYFGKRSTMSEDWKVILALKTTLQNQQAFVGSYFLSLLELLKVEGITSPSGAAKLLKKKGIIA</sequence>
<reference evidence="1 2" key="1">
    <citation type="submission" date="2019-07" db="EMBL/GenBank/DDBJ databases">
        <authorList>
            <person name="Li J."/>
        </authorList>
    </citation>
    <scope>NUCLEOTIDE SEQUENCE [LARGE SCALE GENOMIC DNA]</scope>
    <source>
        <strain evidence="1 2">TKL69</strain>
    </source>
</reference>